<evidence type="ECO:0000259" key="4">
    <source>
        <dbReference type="Pfam" id="PF11967"/>
    </source>
</evidence>
<evidence type="ECO:0000313" key="5">
    <source>
        <dbReference type="EMBL" id="WPB54061.1"/>
    </source>
</evidence>
<dbReference type="SUPFAM" id="SSF57863">
    <property type="entry name" value="ArfGap/RecO-like zinc finger"/>
    <property type="match status" value="1"/>
</dbReference>
<keyword evidence="3" id="KW-0234">DNA repair</keyword>
<evidence type="ECO:0000256" key="3">
    <source>
        <dbReference type="ARBA" id="ARBA00023204"/>
    </source>
</evidence>
<dbReference type="InterPro" id="IPR037278">
    <property type="entry name" value="ARFGAP/RecO"/>
</dbReference>
<dbReference type="RefSeq" id="WP_318635540.1">
    <property type="nucleotide sequence ID" value="NZ_CP137845.1"/>
</dbReference>
<evidence type="ECO:0000313" key="6">
    <source>
        <dbReference type="Proteomes" id="UP001303601"/>
    </source>
</evidence>
<organism evidence="5 6">
    <name type="scientific">Metamycoplasma equirhinis</name>
    <dbReference type="NCBI Taxonomy" id="92402"/>
    <lineage>
        <taxon>Bacteria</taxon>
        <taxon>Bacillati</taxon>
        <taxon>Mycoplasmatota</taxon>
        <taxon>Mycoplasmoidales</taxon>
        <taxon>Metamycoplasmataceae</taxon>
        <taxon>Metamycoplasma</taxon>
    </lineage>
</organism>
<gene>
    <name evidence="5" type="primary">recO</name>
    <name evidence="5" type="ORF">R9B83_00585</name>
</gene>
<name>A0ABZ0PB78_9BACT</name>
<dbReference type="PANTHER" id="PTHR33991">
    <property type="entry name" value="DNA REPAIR PROTEIN RECO"/>
    <property type="match status" value="1"/>
</dbReference>
<dbReference type="InterPro" id="IPR022572">
    <property type="entry name" value="DNA_rep/recomb_RecO_N"/>
</dbReference>
<accession>A0ABZ0PB78</accession>
<dbReference type="Proteomes" id="UP001303601">
    <property type="component" value="Chromosome"/>
</dbReference>
<dbReference type="SUPFAM" id="SSF50249">
    <property type="entry name" value="Nucleic acid-binding proteins"/>
    <property type="match status" value="1"/>
</dbReference>
<dbReference type="InterPro" id="IPR012340">
    <property type="entry name" value="NA-bd_OB-fold"/>
</dbReference>
<dbReference type="Pfam" id="PF11967">
    <property type="entry name" value="RecO_N"/>
    <property type="match status" value="1"/>
</dbReference>
<keyword evidence="1" id="KW-0227">DNA damage</keyword>
<dbReference type="EMBL" id="CP137845">
    <property type="protein sequence ID" value="WPB54061.1"/>
    <property type="molecule type" value="Genomic_DNA"/>
</dbReference>
<protein>
    <submittedName>
        <fullName evidence="5">DNA repair protein RecO</fullName>
    </submittedName>
</protein>
<dbReference type="GeneID" id="94493362"/>
<keyword evidence="2" id="KW-0233">DNA recombination</keyword>
<sequence length="220" mass="25788">MEYELEGIIIKKQNINDFDQIVTVVSNRGKFSFFAPSVKKENSKNGLNLNTLSLVNFEIIESQKRANLLPRLKRANTIISFPINVMLKQEYIDLEFFLNKINSIKWQNFIDAYKESIKFLDSKKNIVMAYLLYKLLEIEGINPNIEFGCIDCRNKNNLVDFKFHQGGYLCINHAKEKIEFSILQSLYWINKAFVTFSDNTNSYDAQIIRKMIIQYLNEVI</sequence>
<keyword evidence="6" id="KW-1185">Reference proteome</keyword>
<dbReference type="Gene3D" id="2.40.50.140">
    <property type="entry name" value="Nucleic acid-binding proteins"/>
    <property type="match status" value="1"/>
</dbReference>
<dbReference type="NCBIfam" id="TIGR00613">
    <property type="entry name" value="reco"/>
    <property type="match status" value="1"/>
</dbReference>
<dbReference type="InterPro" id="IPR003717">
    <property type="entry name" value="RecO"/>
</dbReference>
<evidence type="ECO:0000256" key="2">
    <source>
        <dbReference type="ARBA" id="ARBA00023172"/>
    </source>
</evidence>
<reference evidence="5" key="1">
    <citation type="submission" date="2023-11" db="EMBL/GenBank/DDBJ databases">
        <title>Completed genome sequence of Mycoplasma equirhinis type strain M432/72.</title>
        <authorList>
            <person name="Spergser J."/>
        </authorList>
    </citation>
    <scope>NUCLEOTIDE SEQUENCE [LARGE SCALE GENOMIC DNA]</scope>
    <source>
        <strain evidence="5">M432/72</strain>
    </source>
</reference>
<feature type="domain" description="DNA replication/recombination mediator RecO N-terminal" evidence="4">
    <location>
        <begin position="1"/>
        <end position="80"/>
    </location>
</feature>
<proteinExistence type="predicted"/>
<evidence type="ECO:0000256" key="1">
    <source>
        <dbReference type="ARBA" id="ARBA00022763"/>
    </source>
</evidence>
<dbReference type="PANTHER" id="PTHR33991:SF1">
    <property type="entry name" value="DNA REPAIR PROTEIN RECO"/>
    <property type="match status" value="1"/>
</dbReference>